<evidence type="ECO:0000259" key="9">
    <source>
        <dbReference type="Pfam" id="PF13720"/>
    </source>
</evidence>
<dbReference type="GO" id="GO:0005737">
    <property type="term" value="C:cytoplasm"/>
    <property type="evidence" value="ECO:0007669"/>
    <property type="project" value="UniProtKB-SubCell"/>
</dbReference>
<dbReference type="PANTHER" id="PTHR43480:SF1">
    <property type="entry name" value="ACYL-[ACYL-CARRIER-PROTEIN]--UDP-N-ACETYLGLUCOSAMINE O-ACYLTRANSFERASE, MITOCHONDRIAL-RELATED"/>
    <property type="match status" value="1"/>
</dbReference>
<dbReference type="PROSITE" id="PS00101">
    <property type="entry name" value="HEXAPEP_TRANSFERASES"/>
    <property type="match status" value="1"/>
</dbReference>
<protein>
    <recommendedName>
        <fullName evidence="8">Acyl-[acyl-carrier-protein]--UDP-N-acetylglucosamine O-acyltransferase</fullName>
        <shortName evidence="8">UDP-N-acetylglucosamine acyltransferase</shortName>
        <ecNumber evidence="8">2.3.1.129</ecNumber>
    </recommendedName>
</protein>
<dbReference type="HAMAP" id="MF_00387">
    <property type="entry name" value="LpxA"/>
    <property type="match status" value="1"/>
</dbReference>
<comment type="similarity">
    <text evidence="8">Belongs to the transferase hexapeptide repeat family. LpxA subfamily.</text>
</comment>
<dbReference type="Pfam" id="PF00132">
    <property type="entry name" value="Hexapep"/>
    <property type="match status" value="2"/>
</dbReference>
<reference evidence="11" key="1">
    <citation type="journal article" date="2020" name="MBio">
        <title>Horizontal gene transfer to a defensive symbiont with a reduced genome amongst a multipartite beetle microbiome.</title>
        <authorList>
            <person name="Waterworth S.C."/>
            <person name="Florez L.V."/>
            <person name="Rees E.R."/>
            <person name="Hertweck C."/>
            <person name="Kaltenpoth M."/>
            <person name="Kwan J.C."/>
        </authorList>
    </citation>
    <scope>NUCLEOTIDE SEQUENCE [LARGE SCALE GENOMIC DNA]</scope>
</reference>
<dbReference type="UniPathway" id="UPA00359">
    <property type="reaction ID" value="UER00477"/>
</dbReference>
<dbReference type="Gene3D" id="1.20.1180.10">
    <property type="entry name" value="Udp N-acetylglucosamine O-acyltransferase, C-terminal domain"/>
    <property type="match status" value="1"/>
</dbReference>
<feature type="domain" description="UDP N-acetylglucosamine O-acyltransferase C-terminal" evidence="9">
    <location>
        <begin position="176"/>
        <end position="260"/>
    </location>
</feature>
<keyword evidence="3 8" id="KW-0441">Lipid A biosynthesis</keyword>
<gene>
    <name evidence="8 10" type="primary">lpxA</name>
    <name evidence="10" type="ORF">GAK30_00232</name>
</gene>
<dbReference type="InterPro" id="IPR001451">
    <property type="entry name" value="Hexapep"/>
</dbReference>
<sequence>MARIHATALIDPAAQLASDVEVGPFSIVGPHVKIGAGTTIGAHCVIDGHTTIGSDNRIFQFNSIGAIPQDKKYRGEPTELIIGDRNTIREFCTLNLGVPGAGGVTTVGDDNWIMAYSHIAHDCHVGNSTTLANNTTLAGHVHLGDWVTIGGLTGVHQFVQIGAHAMVGFASAVTQDVPPFMLVDGNPLAVRGYNVVGLRRRGFSPERIAAVKSMHRALYRDGLTAAQASERIAALAQEQPHAQGDANLMLDFLGKASRGIAR</sequence>
<comment type="caution">
    <text evidence="10">The sequence shown here is derived from an EMBL/GenBank/DDBJ whole genome shotgun (WGS) entry which is preliminary data.</text>
</comment>
<evidence type="ECO:0000256" key="7">
    <source>
        <dbReference type="ARBA" id="ARBA00023315"/>
    </source>
</evidence>
<evidence type="ECO:0000256" key="8">
    <source>
        <dbReference type="HAMAP-Rule" id="MF_00387"/>
    </source>
</evidence>
<comment type="catalytic activity">
    <reaction evidence="8">
        <text>a (3R)-hydroxyacyl-[ACP] + UDP-N-acetyl-alpha-D-glucosamine = a UDP-3-O-[(3R)-3-hydroxyacyl]-N-acetyl-alpha-D-glucosamine + holo-[ACP]</text>
        <dbReference type="Rhea" id="RHEA:67812"/>
        <dbReference type="Rhea" id="RHEA-COMP:9685"/>
        <dbReference type="Rhea" id="RHEA-COMP:9945"/>
        <dbReference type="ChEBI" id="CHEBI:57705"/>
        <dbReference type="ChEBI" id="CHEBI:64479"/>
        <dbReference type="ChEBI" id="CHEBI:78827"/>
        <dbReference type="ChEBI" id="CHEBI:173225"/>
        <dbReference type="EC" id="2.3.1.129"/>
    </reaction>
</comment>
<dbReference type="GO" id="GO:0008780">
    <property type="term" value="F:acyl-[acyl-carrier-protein]-UDP-N-acetylglucosamine O-acyltransferase activity"/>
    <property type="evidence" value="ECO:0007669"/>
    <property type="project" value="UniProtKB-UniRule"/>
</dbReference>
<dbReference type="EC" id="2.3.1.129" evidence="8"/>
<dbReference type="InterPro" id="IPR010137">
    <property type="entry name" value="Lipid_A_LpxA"/>
</dbReference>
<dbReference type="Gene3D" id="2.160.10.10">
    <property type="entry name" value="Hexapeptide repeat proteins"/>
    <property type="match status" value="1"/>
</dbReference>
<dbReference type="PANTHER" id="PTHR43480">
    <property type="entry name" value="ACYL-[ACYL-CARRIER-PROTEIN]--UDP-N-ACETYLGLUCOSAMINE O-ACYLTRANSFERASE"/>
    <property type="match status" value="1"/>
</dbReference>
<dbReference type="PIRSF" id="PIRSF000456">
    <property type="entry name" value="UDP-GlcNAc_acltr"/>
    <property type="match status" value="1"/>
</dbReference>
<dbReference type="Proteomes" id="UP000461670">
    <property type="component" value="Unassembled WGS sequence"/>
</dbReference>
<evidence type="ECO:0000256" key="2">
    <source>
        <dbReference type="ARBA" id="ARBA00022516"/>
    </source>
</evidence>
<comment type="subcellular location">
    <subcellularLocation>
        <location evidence="8">Cytoplasm</location>
    </subcellularLocation>
</comment>
<organism evidence="10 11">
    <name type="scientific">Paracidovorax wautersii</name>
    <dbReference type="NCBI Taxonomy" id="1177982"/>
    <lineage>
        <taxon>Bacteria</taxon>
        <taxon>Pseudomonadati</taxon>
        <taxon>Pseudomonadota</taxon>
        <taxon>Betaproteobacteria</taxon>
        <taxon>Burkholderiales</taxon>
        <taxon>Comamonadaceae</taxon>
        <taxon>Paracidovorax</taxon>
    </lineage>
</organism>
<dbReference type="NCBIfam" id="TIGR01852">
    <property type="entry name" value="lipid_A_lpxA"/>
    <property type="match status" value="1"/>
</dbReference>
<dbReference type="InterPro" id="IPR018357">
    <property type="entry name" value="Hexapep_transf_CS"/>
</dbReference>
<keyword evidence="2 8" id="KW-0444">Lipid biosynthesis</keyword>
<keyword evidence="1 8" id="KW-0963">Cytoplasm</keyword>
<dbReference type="EMBL" id="WNDQ01000002">
    <property type="protein sequence ID" value="KAF1023866.1"/>
    <property type="molecule type" value="Genomic_DNA"/>
</dbReference>
<dbReference type="InterPro" id="IPR011004">
    <property type="entry name" value="Trimer_LpxA-like_sf"/>
</dbReference>
<evidence type="ECO:0000313" key="11">
    <source>
        <dbReference type="Proteomes" id="UP000461670"/>
    </source>
</evidence>
<comment type="function">
    <text evidence="8">Involved in the biosynthesis of lipid A, a phosphorylated glycolipid that anchors the lipopolysaccharide to the outer membrane of the cell.</text>
</comment>
<proteinExistence type="inferred from homology"/>
<keyword evidence="6 8" id="KW-0443">Lipid metabolism</keyword>
<dbReference type="InterPro" id="IPR029098">
    <property type="entry name" value="Acetyltransf_C"/>
</dbReference>
<keyword evidence="5 8" id="KW-0677">Repeat</keyword>
<dbReference type="SUPFAM" id="SSF51161">
    <property type="entry name" value="Trimeric LpxA-like enzymes"/>
    <property type="match status" value="1"/>
</dbReference>
<dbReference type="InterPro" id="IPR037157">
    <property type="entry name" value="Acetyltransf_C_sf"/>
</dbReference>
<accession>A0A7V8FS42</accession>
<dbReference type="AlphaFoldDB" id="A0A7V8FS42"/>
<comment type="subunit">
    <text evidence="8">Homotrimer.</text>
</comment>
<keyword evidence="7 8" id="KW-0012">Acyltransferase</keyword>
<dbReference type="NCBIfam" id="NF003657">
    <property type="entry name" value="PRK05289.1"/>
    <property type="match status" value="1"/>
</dbReference>
<dbReference type="GO" id="GO:0016020">
    <property type="term" value="C:membrane"/>
    <property type="evidence" value="ECO:0007669"/>
    <property type="project" value="GOC"/>
</dbReference>
<name>A0A7V8FS42_9BURK</name>
<evidence type="ECO:0000256" key="1">
    <source>
        <dbReference type="ARBA" id="ARBA00022490"/>
    </source>
</evidence>
<comment type="pathway">
    <text evidence="8">Glycolipid biosynthesis; lipid IV(A) biosynthesis; lipid IV(A) from (3R)-3-hydroxytetradecanoyl-[acyl-carrier-protein] and UDP-N-acetyl-alpha-D-glucosamine: step 1/6.</text>
</comment>
<evidence type="ECO:0000256" key="6">
    <source>
        <dbReference type="ARBA" id="ARBA00023098"/>
    </source>
</evidence>
<dbReference type="Pfam" id="PF13720">
    <property type="entry name" value="Acetyltransf_11"/>
    <property type="match status" value="1"/>
</dbReference>
<evidence type="ECO:0000256" key="3">
    <source>
        <dbReference type="ARBA" id="ARBA00022556"/>
    </source>
</evidence>
<dbReference type="GO" id="GO:0009245">
    <property type="term" value="P:lipid A biosynthetic process"/>
    <property type="evidence" value="ECO:0007669"/>
    <property type="project" value="UniProtKB-UniRule"/>
</dbReference>
<evidence type="ECO:0000256" key="4">
    <source>
        <dbReference type="ARBA" id="ARBA00022679"/>
    </source>
</evidence>
<evidence type="ECO:0000313" key="10">
    <source>
        <dbReference type="EMBL" id="KAF1023866.1"/>
    </source>
</evidence>
<dbReference type="CDD" id="cd03351">
    <property type="entry name" value="LbH_UDP-GlcNAc_AT"/>
    <property type="match status" value="1"/>
</dbReference>
<keyword evidence="4 8" id="KW-0808">Transferase</keyword>
<evidence type="ECO:0000256" key="5">
    <source>
        <dbReference type="ARBA" id="ARBA00022737"/>
    </source>
</evidence>